<dbReference type="Gene3D" id="1.25.40.10">
    <property type="entry name" value="Tetratricopeptide repeat domain"/>
    <property type="match status" value="1"/>
</dbReference>
<protein>
    <recommendedName>
        <fullName evidence="4">Tetratricopeptide repeat protein</fullName>
    </recommendedName>
</protein>
<keyword evidence="3" id="KW-1185">Reference proteome</keyword>
<dbReference type="SUPFAM" id="SSF48452">
    <property type="entry name" value="TPR-like"/>
    <property type="match status" value="1"/>
</dbReference>
<dbReference type="EMBL" id="CP097289">
    <property type="protein sequence ID" value="UQT55510.1"/>
    <property type="molecule type" value="Genomic_DNA"/>
</dbReference>
<dbReference type="RefSeq" id="WP_249586999.1">
    <property type="nucleotide sequence ID" value="NZ_BAAAQL010000008.1"/>
</dbReference>
<evidence type="ECO:0000313" key="2">
    <source>
        <dbReference type="EMBL" id="UQT55510.1"/>
    </source>
</evidence>
<dbReference type="Proteomes" id="UP000829992">
    <property type="component" value="Chromosome"/>
</dbReference>
<proteinExistence type="predicted"/>
<evidence type="ECO:0000313" key="3">
    <source>
        <dbReference type="Proteomes" id="UP000829992"/>
    </source>
</evidence>
<accession>A0ABY4PQX0</accession>
<gene>
    <name evidence="2" type="ORF">M4V62_10640</name>
</gene>
<sequence>MTKIANVSEGLAAAEDALEADGKARSELKESLAGYVERLTSPEAPYALLRPHARQHINLAQLLLALDMRERSHALAAVTLRHMELAEADQELFAADTWNELGSLLAEHDDLDRARMVLNYALNRAQRAAAPELARILANLSAVSLRAGHLEDARVWAQKAVTVLGKYYGGDPEARLTADWVRVEVASIRRDTAELTRTLGDFASSVDWYTSFTNDDDPKAVAARSALAQARFQAAKAVQDEERIEAELAELEISHLRAATLLGADHQETLVAQAALATAEFDAADGTAFCASRRQQAVSLLDSAAVTAARTLGRDHSQTLALRAALADMRDATTPSDELPYLIEHVYTPQENSARNKAKGQALRQERNVIRLVAHAGASFFLKDLKLFHPQVIHALNQGSYFYVIISSPWNNLAIFTKHDATAERPNSHNIVDIIAASDYYSKTFLHVIDAYRTLRDTYHDRIELRLTHIDIPGSTLLTTDRGFFEPYITSNPERRTRRKLNVLEVEFHKDSRYYSDSRAEFDIQWELASTLDQFEASEEQHKTALRDAVRAQSDDRFKADAEHRP</sequence>
<reference evidence="2 3" key="1">
    <citation type="submission" date="2022-05" db="EMBL/GenBank/DDBJ databases">
        <authorList>
            <person name="Zhou X."/>
            <person name="Li K."/>
            <person name="Man Y."/>
        </authorList>
    </citation>
    <scope>NUCLEOTIDE SEQUENCE [LARGE SCALE GENOMIC DNA]</scope>
    <source>
        <strain evidence="2 3">MS405</strain>
    </source>
</reference>
<feature type="region of interest" description="Disordered" evidence="1">
    <location>
        <begin position="543"/>
        <end position="566"/>
    </location>
</feature>
<name>A0ABY4PQX0_9ACTN</name>
<organism evidence="2 3">
    <name type="scientific">Streptomyces durmitorensis</name>
    <dbReference type="NCBI Taxonomy" id="319947"/>
    <lineage>
        <taxon>Bacteria</taxon>
        <taxon>Bacillati</taxon>
        <taxon>Actinomycetota</taxon>
        <taxon>Actinomycetes</taxon>
        <taxon>Kitasatosporales</taxon>
        <taxon>Streptomycetaceae</taxon>
        <taxon>Streptomyces</taxon>
    </lineage>
</organism>
<evidence type="ECO:0008006" key="4">
    <source>
        <dbReference type="Google" id="ProtNLM"/>
    </source>
</evidence>
<evidence type="ECO:0000256" key="1">
    <source>
        <dbReference type="SAM" id="MobiDB-lite"/>
    </source>
</evidence>
<dbReference type="InterPro" id="IPR011990">
    <property type="entry name" value="TPR-like_helical_dom_sf"/>
</dbReference>